<dbReference type="EMBL" id="FOIT01000001">
    <property type="protein sequence ID" value="SEV82873.1"/>
    <property type="molecule type" value="Genomic_DNA"/>
</dbReference>
<proteinExistence type="predicted"/>
<evidence type="ECO:0000313" key="2">
    <source>
        <dbReference type="EMBL" id="SEV82873.1"/>
    </source>
</evidence>
<dbReference type="OrthoDB" id="2357358at2"/>
<keyword evidence="1" id="KW-0812">Transmembrane</keyword>
<reference evidence="2 3" key="1">
    <citation type="submission" date="2016-10" db="EMBL/GenBank/DDBJ databases">
        <authorList>
            <person name="Varghese N."/>
            <person name="Submissions S."/>
        </authorList>
    </citation>
    <scope>NUCLEOTIDE SEQUENCE [LARGE SCALE GENOMIC DNA]</scope>
    <source>
        <strain evidence="2 3">IBRC-M10081</strain>
    </source>
</reference>
<protein>
    <submittedName>
        <fullName evidence="2">Uncharacterized protein</fullName>
    </submittedName>
</protein>
<name>A0A662Z2L8_9STAP</name>
<gene>
    <name evidence="2" type="ORF">SAMN05192557_0291</name>
</gene>
<keyword evidence="3" id="KW-1185">Reference proteome</keyword>
<feature type="transmembrane region" description="Helical" evidence="1">
    <location>
        <begin position="79"/>
        <end position="99"/>
    </location>
</feature>
<keyword evidence="1" id="KW-1133">Transmembrane helix</keyword>
<dbReference type="RefSeq" id="WP_091473190.1">
    <property type="nucleotide sequence ID" value="NZ_FOIT01000001.1"/>
</dbReference>
<evidence type="ECO:0000313" key="3">
    <source>
        <dbReference type="Proteomes" id="UP000243605"/>
    </source>
</evidence>
<feature type="transmembrane region" description="Helical" evidence="1">
    <location>
        <begin position="34"/>
        <end position="54"/>
    </location>
</feature>
<organism evidence="2 3">
    <name type="scientific">Aliicoccus persicus</name>
    <dbReference type="NCBI Taxonomy" id="930138"/>
    <lineage>
        <taxon>Bacteria</taxon>
        <taxon>Bacillati</taxon>
        <taxon>Bacillota</taxon>
        <taxon>Bacilli</taxon>
        <taxon>Bacillales</taxon>
        <taxon>Staphylococcaceae</taxon>
        <taxon>Aliicoccus</taxon>
    </lineage>
</organism>
<feature type="transmembrane region" description="Helical" evidence="1">
    <location>
        <begin position="105"/>
        <end position="125"/>
    </location>
</feature>
<dbReference type="AlphaFoldDB" id="A0A662Z2L8"/>
<accession>A0A662Z2L8</accession>
<feature type="transmembrane region" description="Helical" evidence="1">
    <location>
        <begin position="9"/>
        <end position="28"/>
    </location>
</feature>
<sequence length="130" mass="14972">MGFTRKHGALMFGTVTLLTIINLIYRVIVGDELGFMEIIMPATFMVFFLTSIIWGNEDEKNGIYQDEELGKKIIEKSSMISYFTLIFIIFIAVFADRLINDTFNVLLLVILAVAMVLQPIVQFFVMRKYK</sequence>
<dbReference type="Proteomes" id="UP000243605">
    <property type="component" value="Unassembled WGS sequence"/>
</dbReference>
<evidence type="ECO:0000256" key="1">
    <source>
        <dbReference type="SAM" id="Phobius"/>
    </source>
</evidence>
<keyword evidence="1" id="KW-0472">Membrane</keyword>